<protein>
    <submittedName>
        <fullName evidence="2">Uncharacterized protein</fullName>
    </submittedName>
</protein>
<feature type="region of interest" description="Disordered" evidence="1">
    <location>
        <begin position="1"/>
        <end position="29"/>
    </location>
</feature>
<sequence>VDLIPDCSEDGYKAYSPAFHDSDSDDLDD</sequence>
<evidence type="ECO:0000313" key="3">
    <source>
        <dbReference type="Proteomes" id="UP000265520"/>
    </source>
</evidence>
<feature type="non-terminal residue" evidence="2">
    <location>
        <position position="1"/>
    </location>
</feature>
<reference evidence="2 3" key="1">
    <citation type="journal article" date="2018" name="Front. Plant Sci.">
        <title>Red Clover (Trifolium pratense) and Zigzag Clover (T. medium) - A Picture of Genomic Similarities and Differences.</title>
        <authorList>
            <person name="Dluhosova J."/>
            <person name="Istvanek J."/>
            <person name="Nedelnik J."/>
            <person name="Repkova J."/>
        </authorList>
    </citation>
    <scope>NUCLEOTIDE SEQUENCE [LARGE SCALE GENOMIC DNA]</scope>
    <source>
        <strain evidence="3">cv. 10/8</strain>
        <tissue evidence="2">Leaf</tissue>
    </source>
</reference>
<dbReference type="EMBL" id="LXQA011362617">
    <property type="protein sequence ID" value="MCI94661.1"/>
    <property type="molecule type" value="Genomic_DNA"/>
</dbReference>
<evidence type="ECO:0000256" key="1">
    <source>
        <dbReference type="SAM" id="MobiDB-lite"/>
    </source>
</evidence>
<dbReference type="Proteomes" id="UP000265520">
    <property type="component" value="Unassembled WGS sequence"/>
</dbReference>
<organism evidence="2 3">
    <name type="scientific">Trifolium medium</name>
    <dbReference type="NCBI Taxonomy" id="97028"/>
    <lineage>
        <taxon>Eukaryota</taxon>
        <taxon>Viridiplantae</taxon>
        <taxon>Streptophyta</taxon>
        <taxon>Embryophyta</taxon>
        <taxon>Tracheophyta</taxon>
        <taxon>Spermatophyta</taxon>
        <taxon>Magnoliopsida</taxon>
        <taxon>eudicotyledons</taxon>
        <taxon>Gunneridae</taxon>
        <taxon>Pentapetalae</taxon>
        <taxon>rosids</taxon>
        <taxon>fabids</taxon>
        <taxon>Fabales</taxon>
        <taxon>Fabaceae</taxon>
        <taxon>Papilionoideae</taxon>
        <taxon>50 kb inversion clade</taxon>
        <taxon>NPAAA clade</taxon>
        <taxon>Hologalegina</taxon>
        <taxon>IRL clade</taxon>
        <taxon>Trifolieae</taxon>
        <taxon>Trifolium</taxon>
    </lineage>
</organism>
<accession>A0A392W674</accession>
<keyword evidence="3" id="KW-1185">Reference proteome</keyword>
<proteinExistence type="predicted"/>
<evidence type="ECO:0000313" key="2">
    <source>
        <dbReference type="EMBL" id="MCI94661.1"/>
    </source>
</evidence>
<name>A0A392W674_9FABA</name>
<dbReference type="AlphaFoldDB" id="A0A392W674"/>
<comment type="caution">
    <text evidence="2">The sequence shown here is derived from an EMBL/GenBank/DDBJ whole genome shotgun (WGS) entry which is preliminary data.</text>
</comment>